<dbReference type="Gene3D" id="1.10.1200.120">
    <property type="entry name" value="Large-conductance mechanosensitive channel, MscL, domain 1"/>
    <property type="match status" value="1"/>
</dbReference>
<dbReference type="InterPro" id="IPR037673">
    <property type="entry name" value="MSC/AndL"/>
</dbReference>
<proteinExistence type="inferred from homology"/>
<evidence type="ECO:0000313" key="11">
    <source>
        <dbReference type="Proteomes" id="UP000243528"/>
    </source>
</evidence>
<organism evidence="10 11">
    <name type="scientific">Haloactinopolyspora alba</name>
    <dbReference type="NCBI Taxonomy" id="648780"/>
    <lineage>
        <taxon>Bacteria</taxon>
        <taxon>Bacillati</taxon>
        <taxon>Actinomycetota</taxon>
        <taxon>Actinomycetes</taxon>
        <taxon>Jiangellales</taxon>
        <taxon>Jiangellaceae</taxon>
        <taxon>Haloactinopolyspora</taxon>
    </lineage>
</organism>
<dbReference type="AlphaFoldDB" id="A0A2P8E538"/>
<evidence type="ECO:0000256" key="1">
    <source>
        <dbReference type="ARBA" id="ARBA00004141"/>
    </source>
</evidence>
<evidence type="ECO:0000256" key="2">
    <source>
        <dbReference type="ARBA" id="ARBA00022448"/>
    </source>
</evidence>
<dbReference type="NCBIfam" id="TIGR00220">
    <property type="entry name" value="mscL"/>
    <property type="match status" value="1"/>
</dbReference>
<keyword evidence="5 9" id="KW-1133">Transmembrane helix</keyword>
<comment type="subcellular location">
    <subcellularLocation>
        <location evidence="9">Cell membrane</location>
        <topology evidence="9">Multi-pass membrane protein</topology>
    </subcellularLocation>
    <subcellularLocation>
        <location evidence="1">Membrane</location>
        <topology evidence="1">Multi-pass membrane protein</topology>
    </subcellularLocation>
</comment>
<comment type="function">
    <text evidence="9">Channel that opens in response to stretch forces in the membrane lipid bilayer. May participate in the regulation of osmotic pressure changes within the cell.</text>
</comment>
<dbReference type="InterPro" id="IPR001185">
    <property type="entry name" value="MS_channel"/>
</dbReference>
<dbReference type="EMBL" id="PYGE01000005">
    <property type="protein sequence ID" value="PSL04594.1"/>
    <property type="molecule type" value="Genomic_DNA"/>
</dbReference>
<feature type="transmembrane region" description="Helical" evidence="9">
    <location>
        <begin position="65"/>
        <end position="90"/>
    </location>
</feature>
<keyword evidence="7 9" id="KW-0472">Membrane</keyword>
<dbReference type="Pfam" id="PF01741">
    <property type="entry name" value="MscL"/>
    <property type="match status" value="1"/>
</dbReference>
<comment type="caution">
    <text evidence="10">The sequence shown here is derived from an EMBL/GenBank/DDBJ whole genome shotgun (WGS) entry which is preliminary data.</text>
</comment>
<reference evidence="10 11" key="1">
    <citation type="submission" date="2018-03" db="EMBL/GenBank/DDBJ databases">
        <title>Genomic Encyclopedia of Archaeal and Bacterial Type Strains, Phase II (KMG-II): from individual species to whole genera.</title>
        <authorList>
            <person name="Goeker M."/>
        </authorList>
    </citation>
    <scope>NUCLEOTIDE SEQUENCE [LARGE SCALE GENOMIC DNA]</scope>
    <source>
        <strain evidence="10 11">DSM 45211</strain>
    </source>
</reference>
<evidence type="ECO:0000256" key="3">
    <source>
        <dbReference type="ARBA" id="ARBA00022475"/>
    </source>
</evidence>
<accession>A0A2P8E538</accession>
<evidence type="ECO:0000256" key="5">
    <source>
        <dbReference type="ARBA" id="ARBA00022989"/>
    </source>
</evidence>
<dbReference type="RefSeq" id="WP_106536805.1">
    <property type="nucleotide sequence ID" value="NZ_PYGE01000005.1"/>
</dbReference>
<dbReference type="PANTHER" id="PTHR30266">
    <property type="entry name" value="MECHANOSENSITIVE CHANNEL MSCL"/>
    <property type="match status" value="1"/>
</dbReference>
<sequence>MLKGFRDFVSRGSVVELAVAVVIGAAFTQIVTAVVDGLINPLVAAIFGQPDLTSVGNFTINDADFSIGLILAAAFNFVVVAAAIYFVIVLPINRMRERQAAADEAAPDEPTEDVLLLREIRDELRRQRPDAEV</sequence>
<keyword evidence="3 9" id="KW-1003">Cell membrane</keyword>
<dbReference type="OrthoDB" id="9810350at2"/>
<dbReference type="HAMAP" id="MF_00115">
    <property type="entry name" value="MscL"/>
    <property type="match status" value="1"/>
</dbReference>
<feature type="transmembrane region" description="Helical" evidence="9">
    <location>
        <begin position="12"/>
        <end position="35"/>
    </location>
</feature>
<evidence type="ECO:0000256" key="4">
    <source>
        <dbReference type="ARBA" id="ARBA00022692"/>
    </source>
</evidence>
<keyword evidence="2 9" id="KW-0813">Transport</keyword>
<comment type="subunit">
    <text evidence="9">Homopentamer.</text>
</comment>
<evidence type="ECO:0000256" key="9">
    <source>
        <dbReference type="HAMAP-Rule" id="MF_00115"/>
    </source>
</evidence>
<dbReference type="InterPro" id="IPR036019">
    <property type="entry name" value="MscL_channel"/>
</dbReference>
<evidence type="ECO:0000256" key="8">
    <source>
        <dbReference type="ARBA" id="ARBA00023303"/>
    </source>
</evidence>
<evidence type="ECO:0000256" key="7">
    <source>
        <dbReference type="ARBA" id="ARBA00023136"/>
    </source>
</evidence>
<name>A0A2P8E538_9ACTN</name>
<comment type="similarity">
    <text evidence="9">Belongs to the MscL family.</text>
</comment>
<dbReference type="Proteomes" id="UP000243528">
    <property type="component" value="Unassembled WGS sequence"/>
</dbReference>
<dbReference type="PANTHER" id="PTHR30266:SF2">
    <property type="entry name" value="LARGE-CONDUCTANCE MECHANOSENSITIVE CHANNEL"/>
    <property type="match status" value="1"/>
</dbReference>
<protein>
    <recommendedName>
        <fullName evidence="9">Large-conductance mechanosensitive channel</fullName>
    </recommendedName>
</protein>
<keyword evidence="8 9" id="KW-0407">Ion channel</keyword>
<evidence type="ECO:0000313" key="10">
    <source>
        <dbReference type="EMBL" id="PSL04594.1"/>
    </source>
</evidence>
<gene>
    <name evidence="9" type="primary">mscL</name>
    <name evidence="10" type="ORF">CLV30_10558</name>
</gene>
<dbReference type="SUPFAM" id="SSF81330">
    <property type="entry name" value="Gated mechanosensitive channel"/>
    <property type="match status" value="1"/>
</dbReference>
<dbReference type="PRINTS" id="PR01264">
    <property type="entry name" value="MECHCHANNEL"/>
</dbReference>
<evidence type="ECO:0000256" key="6">
    <source>
        <dbReference type="ARBA" id="ARBA00023065"/>
    </source>
</evidence>
<dbReference type="GO" id="GO:0005886">
    <property type="term" value="C:plasma membrane"/>
    <property type="evidence" value="ECO:0007669"/>
    <property type="project" value="UniProtKB-SubCell"/>
</dbReference>
<keyword evidence="6 9" id="KW-0406">Ion transport</keyword>
<keyword evidence="11" id="KW-1185">Reference proteome</keyword>
<dbReference type="GO" id="GO:0008381">
    <property type="term" value="F:mechanosensitive monoatomic ion channel activity"/>
    <property type="evidence" value="ECO:0007669"/>
    <property type="project" value="UniProtKB-UniRule"/>
</dbReference>
<keyword evidence="4 9" id="KW-0812">Transmembrane</keyword>